<sequence length="370" mass="40538">MSSTNETPGSVHITHVPADCGSIIPGKSKATQAFETVDVFAKFCRAHVSIADCSTVTPSLYHPSPFVHGNIRNRSGNLTLLRNLRDSMRKSIAKYPNAFQLILGGECCMLPTILKTFQEQHKNKELGLIYIDADTDMSHPDDPDWNGYFASMTMTQLMERPEALTDDPDATDPLFGEEIAEGKHTVLFGTNLAHPGNKPEHFIYLSQNGFRVLTSREVASDPTHSAHQALQHLSPTITDVNAIWVHLDIDSIDPGEFPLANVPNFTGIRFEQMMEALEILLADERVLGLTVAEVNPDHDPGLHMTTKLVDAIVAMLGARFAVEASSSDGSDKMEQSDKADELDIGYDANVDKRCNTATMSDTSTDRTLGA</sequence>
<evidence type="ECO:0000256" key="1">
    <source>
        <dbReference type="ARBA" id="ARBA00022723"/>
    </source>
</evidence>
<comment type="similarity">
    <text evidence="4">Belongs to the arginase family.</text>
</comment>
<evidence type="ECO:0000313" key="7">
    <source>
        <dbReference type="Proteomes" id="UP000249619"/>
    </source>
</evidence>
<reference evidence="7" key="1">
    <citation type="submission" date="2018-05" db="EMBL/GenBank/DDBJ databases">
        <title>Draft genome sequence of Stemphylium lycopersici strain CIDEFI 213.</title>
        <authorList>
            <person name="Medina R."/>
            <person name="Franco M.E.E."/>
            <person name="Lucentini C.G."/>
            <person name="Saparrat M.C.N."/>
            <person name="Balatti P.A."/>
        </authorList>
    </citation>
    <scope>NUCLEOTIDE SEQUENCE [LARGE SCALE GENOMIC DNA]</scope>
    <source>
        <strain evidence="7">CIDEFI 213</strain>
    </source>
</reference>
<evidence type="ECO:0000256" key="3">
    <source>
        <dbReference type="ARBA" id="ARBA00023211"/>
    </source>
</evidence>
<organism evidence="6 7">
    <name type="scientific">Stemphylium lycopersici</name>
    <name type="common">Tomato gray leaf spot disease fungus</name>
    <name type="synonym">Thyrospora lycopersici</name>
    <dbReference type="NCBI Taxonomy" id="183478"/>
    <lineage>
        <taxon>Eukaryota</taxon>
        <taxon>Fungi</taxon>
        <taxon>Dikarya</taxon>
        <taxon>Ascomycota</taxon>
        <taxon>Pezizomycotina</taxon>
        <taxon>Dothideomycetes</taxon>
        <taxon>Pleosporomycetidae</taxon>
        <taxon>Pleosporales</taxon>
        <taxon>Pleosporineae</taxon>
        <taxon>Pleosporaceae</taxon>
        <taxon>Stemphylium</taxon>
    </lineage>
</organism>
<evidence type="ECO:0000313" key="6">
    <source>
        <dbReference type="EMBL" id="RAR09434.1"/>
    </source>
</evidence>
<gene>
    <name evidence="6" type="ORF">DDE83_005505</name>
</gene>
<name>A0A364N1Q8_STELY</name>
<keyword evidence="3" id="KW-0464">Manganese</keyword>
<evidence type="ECO:0000256" key="2">
    <source>
        <dbReference type="ARBA" id="ARBA00022801"/>
    </source>
</evidence>
<evidence type="ECO:0000256" key="4">
    <source>
        <dbReference type="PROSITE-ProRule" id="PRU00742"/>
    </source>
</evidence>
<dbReference type="STRING" id="183478.A0A364N1Q8"/>
<dbReference type="AlphaFoldDB" id="A0A364N1Q8"/>
<evidence type="ECO:0000256" key="5">
    <source>
        <dbReference type="SAM" id="MobiDB-lite"/>
    </source>
</evidence>
<keyword evidence="2" id="KW-0378">Hydrolase</keyword>
<keyword evidence="7" id="KW-1185">Reference proteome</keyword>
<dbReference type="SUPFAM" id="SSF52768">
    <property type="entry name" value="Arginase/deacetylase"/>
    <property type="match status" value="1"/>
</dbReference>
<dbReference type="InterPro" id="IPR006035">
    <property type="entry name" value="Ureohydrolase"/>
</dbReference>
<keyword evidence="1" id="KW-0479">Metal-binding</keyword>
<evidence type="ECO:0008006" key="8">
    <source>
        <dbReference type="Google" id="ProtNLM"/>
    </source>
</evidence>
<dbReference type="PANTHER" id="PTHR43782">
    <property type="entry name" value="ARGINASE"/>
    <property type="match status" value="1"/>
</dbReference>
<dbReference type="GO" id="GO:0004053">
    <property type="term" value="F:arginase activity"/>
    <property type="evidence" value="ECO:0007669"/>
    <property type="project" value="TreeGrafter"/>
</dbReference>
<protein>
    <recommendedName>
        <fullName evidence="8">Arginase/deacetylase</fullName>
    </recommendedName>
</protein>
<dbReference type="OrthoDB" id="9992747at2759"/>
<proteinExistence type="inferred from homology"/>
<dbReference type="Pfam" id="PF00491">
    <property type="entry name" value="Arginase"/>
    <property type="match status" value="1"/>
</dbReference>
<dbReference type="PANTHER" id="PTHR43782:SF3">
    <property type="entry name" value="ARGINASE"/>
    <property type="match status" value="1"/>
</dbReference>
<comment type="caution">
    <text evidence="6">The sequence shown here is derived from an EMBL/GenBank/DDBJ whole genome shotgun (WGS) entry which is preliminary data.</text>
</comment>
<feature type="region of interest" description="Disordered" evidence="5">
    <location>
        <begin position="325"/>
        <end position="344"/>
    </location>
</feature>
<feature type="compositionally biased region" description="Basic and acidic residues" evidence="5">
    <location>
        <begin position="329"/>
        <end position="341"/>
    </location>
</feature>
<dbReference type="PROSITE" id="PS51409">
    <property type="entry name" value="ARGINASE_2"/>
    <property type="match status" value="1"/>
</dbReference>
<dbReference type="GO" id="GO:0030145">
    <property type="term" value="F:manganese ion binding"/>
    <property type="evidence" value="ECO:0007669"/>
    <property type="project" value="TreeGrafter"/>
</dbReference>
<dbReference type="InterPro" id="IPR023696">
    <property type="entry name" value="Ureohydrolase_dom_sf"/>
</dbReference>
<dbReference type="GO" id="GO:0005737">
    <property type="term" value="C:cytoplasm"/>
    <property type="evidence" value="ECO:0007669"/>
    <property type="project" value="TreeGrafter"/>
</dbReference>
<dbReference type="EMBL" id="QGDH01000075">
    <property type="protein sequence ID" value="RAR09434.1"/>
    <property type="molecule type" value="Genomic_DNA"/>
</dbReference>
<dbReference type="Gene3D" id="3.40.800.10">
    <property type="entry name" value="Ureohydrolase domain"/>
    <property type="match status" value="1"/>
</dbReference>
<dbReference type="Proteomes" id="UP000249619">
    <property type="component" value="Unassembled WGS sequence"/>
</dbReference>
<accession>A0A364N1Q8</accession>